<dbReference type="Pfam" id="PF11196">
    <property type="entry name" value="DUF2834"/>
    <property type="match status" value="1"/>
</dbReference>
<organism evidence="2 3">
    <name type="scientific">Brevundimonas diminuta</name>
    <name type="common">Pseudomonas diminuta</name>
    <dbReference type="NCBI Taxonomy" id="293"/>
    <lineage>
        <taxon>Bacteria</taxon>
        <taxon>Pseudomonadati</taxon>
        <taxon>Pseudomonadota</taxon>
        <taxon>Alphaproteobacteria</taxon>
        <taxon>Caulobacterales</taxon>
        <taxon>Caulobacteraceae</taxon>
        <taxon>Brevundimonas</taxon>
    </lineage>
</organism>
<keyword evidence="1" id="KW-0472">Membrane</keyword>
<evidence type="ECO:0008006" key="4">
    <source>
        <dbReference type="Google" id="ProtNLM"/>
    </source>
</evidence>
<keyword evidence="1" id="KW-1133">Transmembrane helix</keyword>
<accession>A0A1Z3LTY1</accession>
<feature type="transmembrane region" description="Helical" evidence="1">
    <location>
        <begin position="61"/>
        <end position="86"/>
    </location>
</feature>
<dbReference type="EMBL" id="CP021995">
    <property type="protein sequence ID" value="ASD25620.1"/>
    <property type="molecule type" value="Genomic_DNA"/>
</dbReference>
<keyword evidence="1" id="KW-0812">Transmembrane</keyword>
<protein>
    <recommendedName>
        <fullName evidence="4">DUF2834 domain-containing protein</fullName>
    </recommendedName>
</protein>
<feature type="transmembrane region" description="Helical" evidence="1">
    <location>
        <begin position="98"/>
        <end position="120"/>
    </location>
</feature>
<gene>
    <name evidence="2" type="ORF">CD943_01155</name>
</gene>
<proteinExistence type="predicted"/>
<evidence type="ECO:0000313" key="2">
    <source>
        <dbReference type="EMBL" id="ASD25620.1"/>
    </source>
</evidence>
<reference evidence="2 3" key="1">
    <citation type="submission" date="2017-06" db="EMBL/GenBank/DDBJ databases">
        <title>Biodegradation of gentamicin by bacterial consortia AMQD4 in synthetic medium and raw gentamicin sewage.</title>
        <authorList>
            <person name="Chang H."/>
            <person name="Feng Y."/>
            <person name="Li Z."/>
            <person name="Xue J."/>
            <person name="Cheng D."/>
        </authorList>
    </citation>
    <scope>NUCLEOTIDE SEQUENCE [LARGE SCALE GENOMIC DNA]</scope>
    <source>
        <strain evidence="2 3">BZC3</strain>
    </source>
</reference>
<evidence type="ECO:0000313" key="3">
    <source>
        <dbReference type="Proteomes" id="UP000197024"/>
    </source>
</evidence>
<evidence type="ECO:0000256" key="1">
    <source>
        <dbReference type="SAM" id="Phobius"/>
    </source>
</evidence>
<dbReference type="AlphaFoldDB" id="A0A1Z3LTY1"/>
<name>A0A1Z3LTY1_BREDI</name>
<sequence length="124" mass="13848">MLTGSKGRLTPKVTLLIARESDVIVRRFYLAMAVIGAIVPWLFFGSFFFENGPDVPLFLKSLFANGAAGGFSADVLISIAVFLVWSWRDASRNHVSRWWLVLPASCLVGLSLSLPLYLYLRERP</sequence>
<feature type="transmembrane region" description="Helical" evidence="1">
    <location>
        <begin position="28"/>
        <end position="49"/>
    </location>
</feature>
<reference evidence="2 3" key="2">
    <citation type="submission" date="2017-06" db="EMBL/GenBank/DDBJ databases">
        <authorList>
            <person name="Kim H.J."/>
            <person name="Triplett B.A."/>
        </authorList>
    </citation>
    <scope>NUCLEOTIDE SEQUENCE [LARGE SCALE GENOMIC DNA]</scope>
    <source>
        <strain evidence="2 3">BZC3</strain>
    </source>
</reference>
<dbReference type="InterPro" id="IPR021362">
    <property type="entry name" value="DUF2834"/>
</dbReference>
<dbReference type="Proteomes" id="UP000197024">
    <property type="component" value="Chromosome"/>
</dbReference>